<dbReference type="SUPFAM" id="SSF52833">
    <property type="entry name" value="Thioredoxin-like"/>
    <property type="match status" value="1"/>
</dbReference>
<reference evidence="15 16" key="1">
    <citation type="submission" date="2019-01" db="EMBL/GenBank/DDBJ databases">
        <title>Whole Genome of Ornithobacterium rhinotracheale FARPER-174b.</title>
        <authorList>
            <person name="Tataje-Lavanda L.A."/>
            <person name="Montalvan A."/>
            <person name="Montesinos R."/>
            <person name="Zimic M."/>
            <person name="Fernandez-Sanchez M."/>
            <person name="Fernandez-Diaz M."/>
        </authorList>
    </citation>
    <scope>NUCLEOTIDE SEQUENCE [LARGE SCALE GENOMIC DNA]</scope>
    <source>
        <strain evidence="15 16">FARPER-174b</strain>
    </source>
</reference>
<dbReference type="PROSITE" id="PS51352">
    <property type="entry name" value="THIOREDOXIN_2"/>
    <property type="match status" value="1"/>
</dbReference>
<evidence type="ECO:0000256" key="10">
    <source>
        <dbReference type="ARBA" id="ARBA00038489"/>
    </source>
</evidence>
<dbReference type="EMBL" id="CP035107">
    <property type="protein sequence ID" value="QAR31629.1"/>
    <property type="molecule type" value="Genomic_DNA"/>
</dbReference>
<dbReference type="PIRSF" id="PIRSF000239">
    <property type="entry name" value="AHPC"/>
    <property type="match status" value="1"/>
</dbReference>
<evidence type="ECO:0000256" key="8">
    <source>
        <dbReference type="ARBA" id="ARBA00023284"/>
    </source>
</evidence>
<feature type="active site" description="Cysteine sulfenic acid (-SOH) intermediate; for peroxidase activity" evidence="13">
    <location>
        <position position="47"/>
    </location>
</feature>
<evidence type="ECO:0000313" key="15">
    <source>
        <dbReference type="EMBL" id="QAR31629.1"/>
    </source>
</evidence>
<dbReference type="InterPro" id="IPR000866">
    <property type="entry name" value="AhpC/TSA"/>
</dbReference>
<dbReference type="EC" id="1.11.1.24" evidence="3"/>
<keyword evidence="8" id="KW-0676">Redox-active center</keyword>
<evidence type="ECO:0000256" key="7">
    <source>
        <dbReference type="ARBA" id="ARBA00023157"/>
    </source>
</evidence>
<organism evidence="15 16">
    <name type="scientific">Ornithobacterium rhinotracheale</name>
    <dbReference type="NCBI Taxonomy" id="28251"/>
    <lineage>
        <taxon>Bacteria</taxon>
        <taxon>Pseudomonadati</taxon>
        <taxon>Bacteroidota</taxon>
        <taxon>Flavobacteriia</taxon>
        <taxon>Flavobacteriales</taxon>
        <taxon>Weeksellaceae</taxon>
        <taxon>Ornithobacterium</taxon>
    </lineage>
</organism>
<dbReference type="FunFam" id="3.40.30.10:FF:000007">
    <property type="entry name" value="Thioredoxin-dependent thiol peroxidase"/>
    <property type="match status" value="1"/>
</dbReference>
<sequence length="154" mass="17491">MKKILQVGDKMPPFSGVDQYGKEHNSTEFENQKLVVFFYPKASTPGCTAEACNINDNLEALHAQGYQVIGVSADSVEKQRKFSDKYDFKFPIIADVDRQIIDAFGVWGEKKFMGRTYDGIHRVTFIINENGVVERVIEKVKTKDHANQILNSEK</sequence>
<dbReference type="Pfam" id="PF00578">
    <property type="entry name" value="AhpC-TSA"/>
    <property type="match status" value="1"/>
</dbReference>
<dbReference type="GO" id="GO:0005737">
    <property type="term" value="C:cytoplasm"/>
    <property type="evidence" value="ECO:0007669"/>
    <property type="project" value="TreeGrafter"/>
</dbReference>
<comment type="catalytic activity">
    <reaction evidence="12">
        <text>a hydroperoxide + [thioredoxin]-dithiol = an alcohol + [thioredoxin]-disulfide + H2O</text>
        <dbReference type="Rhea" id="RHEA:62620"/>
        <dbReference type="Rhea" id="RHEA-COMP:10698"/>
        <dbReference type="Rhea" id="RHEA-COMP:10700"/>
        <dbReference type="ChEBI" id="CHEBI:15377"/>
        <dbReference type="ChEBI" id="CHEBI:29950"/>
        <dbReference type="ChEBI" id="CHEBI:30879"/>
        <dbReference type="ChEBI" id="CHEBI:35924"/>
        <dbReference type="ChEBI" id="CHEBI:50058"/>
        <dbReference type="EC" id="1.11.1.24"/>
    </reaction>
</comment>
<evidence type="ECO:0000256" key="9">
    <source>
        <dbReference type="ARBA" id="ARBA00032824"/>
    </source>
</evidence>
<evidence type="ECO:0000259" key="14">
    <source>
        <dbReference type="PROSITE" id="PS51352"/>
    </source>
</evidence>
<keyword evidence="6 15" id="KW-0560">Oxidoreductase</keyword>
<comment type="subunit">
    <text evidence="2">Monomer.</text>
</comment>
<dbReference type="RefSeq" id="WP_128502056.1">
    <property type="nucleotide sequence ID" value="NZ_CP035107.1"/>
</dbReference>
<dbReference type="CDD" id="cd03017">
    <property type="entry name" value="PRX_BCP"/>
    <property type="match status" value="1"/>
</dbReference>
<evidence type="ECO:0000256" key="12">
    <source>
        <dbReference type="ARBA" id="ARBA00049091"/>
    </source>
</evidence>
<comment type="similarity">
    <text evidence="10">Belongs to the peroxiredoxin family. BCP/PrxQ subfamily.</text>
</comment>
<dbReference type="InterPro" id="IPR050924">
    <property type="entry name" value="Peroxiredoxin_BCP/PrxQ"/>
</dbReference>
<evidence type="ECO:0000256" key="5">
    <source>
        <dbReference type="ARBA" id="ARBA00022862"/>
    </source>
</evidence>
<dbReference type="Gene3D" id="3.40.30.10">
    <property type="entry name" value="Glutaredoxin"/>
    <property type="match status" value="1"/>
</dbReference>
<evidence type="ECO:0000256" key="1">
    <source>
        <dbReference type="ARBA" id="ARBA00003330"/>
    </source>
</evidence>
<dbReference type="NCBIfam" id="NF006960">
    <property type="entry name" value="PRK09437.1"/>
    <property type="match status" value="1"/>
</dbReference>
<evidence type="ECO:0000256" key="11">
    <source>
        <dbReference type="ARBA" id="ARBA00042639"/>
    </source>
</evidence>
<evidence type="ECO:0000256" key="3">
    <source>
        <dbReference type="ARBA" id="ARBA00013017"/>
    </source>
</evidence>
<gene>
    <name evidence="15" type="ORF">EQP59_09890</name>
</gene>
<dbReference type="PANTHER" id="PTHR42801">
    <property type="entry name" value="THIOREDOXIN-DEPENDENT PEROXIDE REDUCTASE"/>
    <property type="match status" value="1"/>
</dbReference>
<dbReference type="GO" id="GO:0034599">
    <property type="term" value="P:cellular response to oxidative stress"/>
    <property type="evidence" value="ECO:0007669"/>
    <property type="project" value="TreeGrafter"/>
</dbReference>
<evidence type="ECO:0000256" key="2">
    <source>
        <dbReference type="ARBA" id="ARBA00011245"/>
    </source>
</evidence>
<dbReference type="PANTHER" id="PTHR42801:SF4">
    <property type="entry name" value="AHPC_TSA FAMILY PROTEIN"/>
    <property type="match status" value="1"/>
</dbReference>
<evidence type="ECO:0000256" key="4">
    <source>
        <dbReference type="ARBA" id="ARBA00022559"/>
    </source>
</evidence>
<accession>A0A3R5UWR9</accession>
<protein>
    <recommendedName>
        <fullName evidence="3">thioredoxin-dependent peroxiredoxin</fullName>
        <ecNumber evidence="3">1.11.1.24</ecNumber>
    </recommendedName>
    <alternativeName>
        <fullName evidence="9">Thioredoxin peroxidase</fullName>
    </alternativeName>
    <alternativeName>
        <fullName evidence="11">Thioredoxin-dependent peroxiredoxin Bcp</fullName>
    </alternativeName>
</protein>
<dbReference type="InterPro" id="IPR036249">
    <property type="entry name" value="Thioredoxin-like_sf"/>
</dbReference>
<evidence type="ECO:0000256" key="6">
    <source>
        <dbReference type="ARBA" id="ARBA00023002"/>
    </source>
</evidence>
<dbReference type="Proteomes" id="UP000287701">
    <property type="component" value="Chromosome"/>
</dbReference>
<evidence type="ECO:0000256" key="13">
    <source>
        <dbReference type="PIRSR" id="PIRSR000239-1"/>
    </source>
</evidence>
<feature type="domain" description="Thioredoxin" evidence="14">
    <location>
        <begin position="5"/>
        <end position="154"/>
    </location>
</feature>
<dbReference type="GO" id="GO:0008379">
    <property type="term" value="F:thioredoxin peroxidase activity"/>
    <property type="evidence" value="ECO:0007669"/>
    <property type="project" value="TreeGrafter"/>
</dbReference>
<dbReference type="AlphaFoldDB" id="A0A3R5UWR9"/>
<proteinExistence type="inferred from homology"/>
<dbReference type="GO" id="GO:0045454">
    <property type="term" value="P:cell redox homeostasis"/>
    <property type="evidence" value="ECO:0007669"/>
    <property type="project" value="TreeGrafter"/>
</dbReference>
<dbReference type="InterPro" id="IPR013766">
    <property type="entry name" value="Thioredoxin_domain"/>
</dbReference>
<dbReference type="OrthoDB" id="9812811at2"/>
<keyword evidence="5" id="KW-0049">Antioxidant</keyword>
<evidence type="ECO:0000313" key="16">
    <source>
        <dbReference type="Proteomes" id="UP000287701"/>
    </source>
</evidence>
<comment type="function">
    <text evidence="1">Thiol-specific peroxidase that catalyzes the reduction of hydrogen peroxide and organic hydroperoxides to water and alcohols, respectively. Plays a role in cell protection against oxidative stress by detoxifying peroxides and as sensor of hydrogen peroxide-mediated signaling events.</text>
</comment>
<name>A0A3R5UWR9_ORNRH</name>
<dbReference type="InterPro" id="IPR024706">
    <property type="entry name" value="Peroxiredoxin_AhpC-typ"/>
</dbReference>
<keyword evidence="7" id="KW-1015">Disulfide bond</keyword>
<keyword evidence="4 15" id="KW-0575">Peroxidase</keyword>